<evidence type="ECO:0000313" key="3">
    <source>
        <dbReference type="Proteomes" id="UP001241092"/>
    </source>
</evidence>
<dbReference type="InterPro" id="IPR012696">
    <property type="entry name" value="PhnM"/>
</dbReference>
<dbReference type="PIRSF" id="PIRSF038971">
    <property type="entry name" value="PhnM"/>
    <property type="match status" value="1"/>
</dbReference>
<evidence type="ECO:0000313" key="2">
    <source>
        <dbReference type="EMBL" id="BDY28963.1"/>
    </source>
</evidence>
<dbReference type="Proteomes" id="UP001241092">
    <property type="component" value="Chromosome"/>
</dbReference>
<dbReference type="InterPro" id="IPR011059">
    <property type="entry name" value="Metal-dep_hydrolase_composite"/>
</dbReference>
<feature type="domain" description="Amidohydrolase 3" evidence="1">
    <location>
        <begin position="188"/>
        <end position="362"/>
    </location>
</feature>
<dbReference type="NCBIfam" id="NF011984">
    <property type="entry name" value="PRK15446.1-5"/>
    <property type="match status" value="1"/>
</dbReference>
<dbReference type="GO" id="GO:0016810">
    <property type="term" value="F:hydrolase activity, acting on carbon-nitrogen (but not peptide) bonds"/>
    <property type="evidence" value="ECO:0007669"/>
    <property type="project" value="InterPro"/>
</dbReference>
<accession>A0AAI8XNN0</accession>
<dbReference type="NCBIfam" id="NF011990">
    <property type="entry name" value="PRK15446.2-6"/>
    <property type="match status" value="1"/>
</dbReference>
<gene>
    <name evidence="2" type="primary">phnM</name>
    <name evidence="2" type="ORF">hbim_02899</name>
</gene>
<dbReference type="AlphaFoldDB" id="A0AAI8XNN0"/>
<protein>
    <submittedName>
        <fullName evidence="2">Alpha-D-ribose 1-methylphosphonate 5-triphosphate diphosphatase</fullName>
        <ecNumber evidence="2">3.6.1.63</ecNumber>
    </submittedName>
</protein>
<sequence>MERHGRFTLRAKRAAVDGVAISNCYVTIHNGVIEAVSQHAPPGSSVIDLGHVDLIPGLVDLHSDALNPRSQPRPRTRFPLGATLLQVDAEAVANGVTTQCLCLTVDDDLQTSNDIVDPTDWLTTLQLHKKHLRTDSMLHVRFELSAERWRLSEHLADPALTKLVSYMNHAPGVGQYSRDSSAWDEAFLRSHDRGPEDRKRISNARALRARDVSSRRRETAMFAADVGIPLASHDDLTRQDVMEAARVGASICEFPLTLEAAVEARRTGIHVVMGAPNAWRGSSHLSWLSARDAISEGVVSALVSDYHPASLIHAVYSLAEAGDVPWAAAVRLVTEGPAVVGGFHDRGRIAKGFAADLAAVDSSAGLPIVKQTWRSGRPLMGICTE</sequence>
<evidence type="ECO:0000259" key="1">
    <source>
        <dbReference type="Pfam" id="PF07969"/>
    </source>
</evidence>
<proteinExistence type="predicted"/>
<dbReference type="EC" id="3.6.1.63" evidence="2"/>
<dbReference type="Gene3D" id="3.20.20.140">
    <property type="entry name" value="Metal-dependent hydrolases"/>
    <property type="match status" value="2"/>
</dbReference>
<dbReference type="RefSeq" id="WP_229479740.1">
    <property type="nucleotide sequence ID" value="NZ_AP027452.1"/>
</dbReference>
<dbReference type="InterPro" id="IPR032466">
    <property type="entry name" value="Metal_Hydrolase"/>
</dbReference>
<dbReference type="GO" id="GO:0019700">
    <property type="term" value="P:organic phosphonate catabolic process"/>
    <property type="evidence" value="ECO:0007669"/>
    <property type="project" value="InterPro"/>
</dbReference>
<name>A0AAI8XNN0_MYCME</name>
<dbReference type="PANTHER" id="PTHR43135:SF3">
    <property type="entry name" value="ALPHA-D-RIBOSE 1-METHYLPHOSPHONATE 5-TRIPHOSPHATE DIPHOSPHATASE"/>
    <property type="match status" value="1"/>
</dbReference>
<dbReference type="Pfam" id="PF07969">
    <property type="entry name" value="Amidohydro_3"/>
    <property type="match status" value="1"/>
</dbReference>
<keyword evidence="2" id="KW-0378">Hydrolase</keyword>
<dbReference type="InterPro" id="IPR013108">
    <property type="entry name" value="Amidohydro_3"/>
</dbReference>
<dbReference type="InterPro" id="IPR051781">
    <property type="entry name" value="Metallo-dep_Hydrolase"/>
</dbReference>
<reference evidence="2" key="1">
    <citation type="submission" date="2023-03" db="EMBL/GenBank/DDBJ databases">
        <title>Draft genome sequence of a Mycolicibacterium mageritense strain H4_3_1 isolated from a hybrid biological-inorganic system reactor.</title>
        <authorList>
            <person name="Feng X."/>
            <person name="Kazama D."/>
            <person name="Sato K."/>
            <person name="Kobayashi H."/>
        </authorList>
    </citation>
    <scope>NUCLEOTIDE SEQUENCE</scope>
    <source>
        <strain evidence="2">H4_3_1</strain>
    </source>
</reference>
<dbReference type="Gene3D" id="2.30.40.10">
    <property type="entry name" value="Urease, subunit C, domain 1"/>
    <property type="match status" value="2"/>
</dbReference>
<dbReference type="SUPFAM" id="SSF51556">
    <property type="entry name" value="Metallo-dependent hydrolases"/>
    <property type="match status" value="1"/>
</dbReference>
<organism evidence="2 3">
    <name type="scientific">Mycolicibacterium mageritense</name>
    <name type="common">Mycobacterium mageritense</name>
    <dbReference type="NCBI Taxonomy" id="53462"/>
    <lineage>
        <taxon>Bacteria</taxon>
        <taxon>Bacillati</taxon>
        <taxon>Actinomycetota</taxon>
        <taxon>Actinomycetes</taxon>
        <taxon>Mycobacteriales</taxon>
        <taxon>Mycobacteriaceae</taxon>
        <taxon>Mycolicibacterium</taxon>
    </lineage>
</organism>
<dbReference type="PANTHER" id="PTHR43135">
    <property type="entry name" value="ALPHA-D-RIBOSE 1-METHYLPHOSPHONATE 5-TRIPHOSPHATE DIPHOSPHATASE"/>
    <property type="match status" value="1"/>
</dbReference>
<dbReference type="SUPFAM" id="SSF51338">
    <property type="entry name" value="Composite domain of metallo-dependent hydrolases"/>
    <property type="match status" value="1"/>
</dbReference>
<dbReference type="EMBL" id="AP027452">
    <property type="protein sequence ID" value="BDY28963.1"/>
    <property type="molecule type" value="Genomic_DNA"/>
</dbReference>